<dbReference type="Proteomes" id="UP000003947">
    <property type="component" value="Unassembled WGS sequence"/>
</dbReference>
<proteinExistence type="predicted"/>
<keyword evidence="7" id="KW-0285">Flavoprotein</keyword>
<dbReference type="Gene3D" id="3.30.450.20">
    <property type="entry name" value="PAS domain"/>
    <property type="match status" value="5"/>
</dbReference>
<dbReference type="AlphaFoldDB" id="I4Z4K4"/>
<dbReference type="InterPro" id="IPR035965">
    <property type="entry name" value="PAS-like_dom_sf"/>
</dbReference>
<evidence type="ECO:0000256" key="16">
    <source>
        <dbReference type="ARBA" id="ARBA00023170"/>
    </source>
</evidence>
<keyword evidence="5" id="KW-0597">Phosphoprotein</keyword>
<dbReference type="eggNOG" id="COG5002">
    <property type="taxonomic scope" value="Bacteria"/>
</dbReference>
<keyword evidence="8" id="KW-0288">FMN</keyword>
<dbReference type="GO" id="GO:0004673">
    <property type="term" value="F:protein histidine kinase activity"/>
    <property type="evidence" value="ECO:0007669"/>
    <property type="project" value="UniProtKB-EC"/>
</dbReference>
<feature type="domain" description="PAC" evidence="18">
    <location>
        <begin position="596"/>
        <end position="648"/>
    </location>
</feature>
<evidence type="ECO:0000256" key="14">
    <source>
        <dbReference type="ARBA" id="ARBA00022991"/>
    </source>
</evidence>
<name>I4Z4K4_9HYPH</name>
<dbReference type="STRING" id="864069.MicloDRAFT_00001350"/>
<dbReference type="InterPro" id="IPR013656">
    <property type="entry name" value="PAS_4"/>
</dbReference>
<evidence type="ECO:0000256" key="10">
    <source>
        <dbReference type="ARBA" id="ARBA00022737"/>
    </source>
</evidence>
<comment type="catalytic activity">
    <reaction evidence="1">
        <text>ATP + protein L-histidine = ADP + protein N-phospho-L-histidine.</text>
        <dbReference type="EC" id="2.7.13.3"/>
    </reaction>
</comment>
<evidence type="ECO:0000256" key="11">
    <source>
        <dbReference type="ARBA" id="ARBA00022741"/>
    </source>
</evidence>
<evidence type="ECO:0000313" key="20">
    <source>
        <dbReference type="Proteomes" id="UP000003947"/>
    </source>
</evidence>
<evidence type="ECO:0000256" key="13">
    <source>
        <dbReference type="ARBA" id="ARBA00022840"/>
    </source>
</evidence>
<keyword evidence="6" id="KW-0716">Sensory transduction</keyword>
<dbReference type="EMBL" id="JH660633">
    <property type="protein sequence ID" value="EIM31146.1"/>
    <property type="molecule type" value="Genomic_DNA"/>
</dbReference>
<evidence type="ECO:0000256" key="5">
    <source>
        <dbReference type="ARBA" id="ARBA00022553"/>
    </source>
</evidence>
<evidence type="ECO:0000256" key="1">
    <source>
        <dbReference type="ARBA" id="ARBA00000085"/>
    </source>
</evidence>
<evidence type="ECO:0000313" key="19">
    <source>
        <dbReference type="EMBL" id="EIM31146.1"/>
    </source>
</evidence>
<reference evidence="19 20" key="1">
    <citation type="submission" date="2012-02" db="EMBL/GenBank/DDBJ databases">
        <title>Improved High-Quality Draft sequence of Microvirga sp. WSM3557.</title>
        <authorList>
            <consortium name="US DOE Joint Genome Institute"/>
            <person name="Lucas S."/>
            <person name="Han J."/>
            <person name="Lapidus A."/>
            <person name="Cheng J.-F."/>
            <person name="Goodwin L."/>
            <person name="Pitluck S."/>
            <person name="Peters L."/>
            <person name="Zhang X."/>
            <person name="Detter J.C."/>
            <person name="Han C."/>
            <person name="Tapia R."/>
            <person name="Land M."/>
            <person name="Hauser L."/>
            <person name="Kyrpides N."/>
            <person name="Ivanova N."/>
            <person name="Pagani I."/>
            <person name="Brau L."/>
            <person name="Yates R."/>
            <person name="O'Hara G."/>
            <person name="Rui T."/>
            <person name="Howieson J."/>
            <person name="Reeve W."/>
            <person name="Woyke T."/>
        </authorList>
    </citation>
    <scope>NUCLEOTIDE SEQUENCE [LARGE SCALE GENOMIC DNA]</scope>
    <source>
        <strain evidence="19 20">WSM3557</strain>
    </source>
</reference>
<keyword evidence="10" id="KW-0677">Repeat</keyword>
<dbReference type="eggNOG" id="COG3920">
    <property type="taxonomic scope" value="Bacteria"/>
</dbReference>
<keyword evidence="11" id="KW-0547">Nucleotide-binding</keyword>
<dbReference type="InterPro" id="IPR001610">
    <property type="entry name" value="PAC"/>
</dbReference>
<protein>
    <recommendedName>
        <fullName evidence="3">Blue-light-activated histidine kinase</fullName>
        <ecNumber evidence="2">2.7.13.3</ecNumber>
    </recommendedName>
</protein>
<dbReference type="InterPro" id="IPR000700">
    <property type="entry name" value="PAS-assoc_C"/>
</dbReference>
<dbReference type="SMART" id="SM00091">
    <property type="entry name" value="PAS"/>
    <property type="match status" value="5"/>
</dbReference>
<evidence type="ECO:0000256" key="2">
    <source>
        <dbReference type="ARBA" id="ARBA00012438"/>
    </source>
</evidence>
<keyword evidence="12" id="KW-0418">Kinase</keyword>
<dbReference type="Gene3D" id="3.30.565.10">
    <property type="entry name" value="Histidine kinase-like ATPase, C-terminal domain"/>
    <property type="match status" value="1"/>
</dbReference>
<feature type="domain" description="PAS" evidence="17">
    <location>
        <begin position="270"/>
        <end position="340"/>
    </location>
</feature>
<feature type="domain" description="PAS" evidence="17">
    <location>
        <begin position="523"/>
        <end position="592"/>
    </location>
</feature>
<dbReference type="SUPFAM" id="SSF55785">
    <property type="entry name" value="PYP-like sensor domain (PAS domain)"/>
    <property type="match status" value="5"/>
</dbReference>
<evidence type="ECO:0000256" key="8">
    <source>
        <dbReference type="ARBA" id="ARBA00022643"/>
    </source>
</evidence>
<dbReference type="GO" id="GO:0005524">
    <property type="term" value="F:ATP binding"/>
    <property type="evidence" value="ECO:0007669"/>
    <property type="project" value="UniProtKB-KW"/>
</dbReference>
<dbReference type="Pfam" id="PF13426">
    <property type="entry name" value="PAS_9"/>
    <property type="match status" value="1"/>
</dbReference>
<evidence type="ECO:0000256" key="9">
    <source>
        <dbReference type="ARBA" id="ARBA00022679"/>
    </source>
</evidence>
<keyword evidence="16" id="KW-0675">Receptor</keyword>
<keyword evidence="14" id="KW-0157">Chromophore</keyword>
<feature type="domain" description="PAC" evidence="18">
    <location>
        <begin position="218"/>
        <end position="269"/>
    </location>
</feature>
<dbReference type="Pfam" id="PF07536">
    <property type="entry name" value="HWE_HK"/>
    <property type="match status" value="1"/>
</dbReference>
<evidence type="ECO:0000256" key="12">
    <source>
        <dbReference type="ARBA" id="ARBA00022777"/>
    </source>
</evidence>
<evidence type="ECO:0000259" key="18">
    <source>
        <dbReference type="PROSITE" id="PS50113"/>
    </source>
</evidence>
<sequence length="849" mass="94281">MLRVVQGAETVDPIFTLSDRGLELFPAPAYLCAVDGRILRYNGKAAELWGQSPSGSGNQVHFCGWERRFWPDGRLMAPSETPVAEVLRTGVAVKDRDLTVERSDGTRLWISVSCDPIRTDAGAVVGAIACLQNITARRKAELELSQGFDQLIDFFENGAFGLHVVGSNGRIIRANKAELALLGYTAEEYIGRPIAEFHVDQDTIQDILNRLARGETIKNYRARLRAKDGSIKHVQITSSGRFEDGQLSHTRCFTVDVTEQHLAKRALREGRERLSVTYQSIPVGLAEVDEQGQYVRVNDALVQITGFAQDELLARTFLDITHPDDKREDAELHARLVQGEIERYSVQKRFIRRDGAVVIVEIVSSAIRDEDGRFRYGMRVVQDVTERRRAQTMLEESERRTREILDALPVAVYSTDAAGQITYFNPAAVDFAGRRPAIGDKWCVTWRLFWPDGTPLPHDECPMAVALREGRPVRGAEAVAERPDGTRIPFIPYPTPLFDSSGALTGAINVLVDVTESKRSHELAQRLAAIVNTSQDAIVSKDLSGVIQTWNDGAQQLFGYKADEAIGRSITMLLPPDRLVEEEIILGHIREGRRVEPYETVRRRKDGSFVDISLAVSPIKDASGRVIGASKIARDVTERRKADEQQQLLIHELNHRVKNTLAVVQSLAHQSFRSERANAGYRQFEARLLTLSAAHNVLTEERWESARLDELVTRIVAPHCANPERVHTSGPAVRVPPFMALGLAMALHELCTNASKYGALSSPTGHVRLEWAVAGRDGIHRLRVHWEEIGGPPVTPPARAGFGSRLLLHGLARELQGHVQHEFRPTGVVCIIDAPLPSGFPRGEVYGEG</sequence>
<feature type="domain" description="PAC" evidence="18">
    <location>
        <begin position="474"/>
        <end position="526"/>
    </location>
</feature>
<accession>I4Z4K4</accession>
<dbReference type="CDD" id="cd00130">
    <property type="entry name" value="PAS"/>
    <property type="match status" value="4"/>
</dbReference>
<keyword evidence="9" id="KW-0808">Transferase</keyword>
<dbReference type="PROSITE" id="PS50112">
    <property type="entry name" value="PAS"/>
    <property type="match status" value="4"/>
</dbReference>
<dbReference type="EC" id="2.7.13.3" evidence="2"/>
<dbReference type="InterPro" id="IPR036890">
    <property type="entry name" value="HATPase_C_sf"/>
</dbReference>
<dbReference type="InterPro" id="IPR013767">
    <property type="entry name" value="PAS_fold"/>
</dbReference>
<feature type="domain" description="PAC" evidence="18">
    <location>
        <begin position="94"/>
        <end position="146"/>
    </location>
</feature>
<evidence type="ECO:0000256" key="6">
    <source>
        <dbReference type="ARBA" id="ARBA00022606"/>
    </source>
</evidence>
<dbReference type="HOGENOM" id="CLU_000445_114_57_5"/>
<evidence type="ECO:0000256" key="7">
    <source>
        <dbReference type="ARBA" id="ARBA00022630"/>
    </source>
</evidence>
<dbReference type="NCBIfam" id="TIGR00229">
    <property type="entry name" value="sensory_box"/>
    <property type="match status" value="5"/>
</dbReference>
<dbReference type="PANTHER" id="PTHR41523:SF8">
    <property type="entry name" value="ETHYLENE RESPONSE SENSOR PROTEIN"/>
    <property type="match status" value="1"/>
</dbReference>
<dbReference type="GO" id="GO:0009881">
    <property type="term" value="F:photoreceptor activity"/>
    <property type="evidence" value="ECO:0007669"/>
    <property type="project" value="UniProtKB-KW"/>
</dbReference>
<gene>
    <name evidence="19" type="ORF">MicloDRAFT_00001350</name>
</gene>
<dbReference type="PATRIC" id="fig|864069.3.peg.138"/>
<dbReference type="InterPro" id="IPR000014">
    <property type="entry name" value="PAS"/>
</dbReference>
<organism evidence="19 20">
    <name type="scientific">Microvirga lotononidis</name>
    <dbReference type="NCBI Taxonomy" id="864069"/>
    <lineage>
        <taxon>Bacteria</taxon>
        <taxon>Pseudomonadati</taxon>
        <taxon>Pseudomonadota</taxon>
        <taxon>Alphaproteobacteria</taxon>
        <taxon>Hyphomicrobiales</taxon>
        <taxon>Methylobacteriaceae</taxon>
        <taxon>Microvirga</taxon>
    </lineage>
</organism>
<evidence type="ECO:0000259" key="17">
    <source>
        <dbReference type="PROSITE" id="PS50112"/>
    </source>
</evidence>
<evidence type="ECO:0000256" key="3">
    <source>
        <dbReference type="ARBA" id="ARBA00021740"/>
    </source>
</evidence>
<dbReference type="PROSITE" id="PS50113">
    <property type="entry name" value="PAC"/>
    <property type="match status" value="5"/>
</dbReference>
<feature type="domain" description="PAS" evidence="17">
    <location>
        <begin position="397"/>
        <end position="433"/>
    </location>
</feature>
<dbReference type="RefSeq" id="WP_009488614.1">
    <property type="nucleotide sequence ID" value="NZ_CP141049.1"/>
</dbReference>
<dbReference type="PANTHER" id="PTHR41523">
    <property type="entry name" value="TWO-COMPONENT SYSTEM SENSOR PROTEIN"/>
    <property type="match status" value="1"/>
</dbReference>
<keyword evidence="20" id="KW-1185">Reference proteome</keyword>
<keyword evidence="4" id="KW-0600">Photoreceptor protein</keyword>
<dbReference type="Pfam" id="PF08448">
    <property type="entry name" value="PAS_4"/>
    <property type="match status" value="2"/>
</dbReference>
<feature type="domain" description="PAC" evidence="18">
    <location>
        <begin position="344"/>
        <end position="396"/>
    </location>
</feature>
<evidence type="ECO:0000256" key="4">
    <source>
        <dbReference type="ARBA" id="ARBA00022543"/>
    </source>
</evidence>
<dbReference type="SMART" id="SM00911">
    <property type="entry name" value="HWE_HK"/>
    <property type="match status" value="1"/>
</dbReference>
<dbReference type="Pfam" id="PF00989">
    <property type="entry name" value="PAS"/>
    <property type="match status" value="2"/>
</dbReference>
<keyword evidence="15" id="KW-0843">Virulence</keyword>
<evidence type="ECO:0000256" key="15">
    <source>
        <dbReference type="ARBA" id="ARBA00023026"/>
    </source>
</evidence>
<feature type="domain" description="PAS" evidence="17">
    <location>
        <begin position="164"/>
        <end position="197"/>
    </location>
</feature>
<dbReference type="InterPro" id="IPR011102">
    <property type="entry name" value="Sig_transdc_His_kinase_HWE"/>
</dbReference>
<dbReference type="GO" id="GO:0006355">
    <property type="term" value="P:regulation of DNA-templated transcription"/>
    <property type="evidence" value="ECO:0007669"/>
    <property type="project" value="InterPro"/>
</dbReference>
<dbReference type="SMART" id="SM00086">
    <property type="entry name" value="PAC"/>
    <property type="match status" value="4"/>
</dbReference>
<keyword evidence="13" id="KW-0067">ATP-binding</keyword>